<dbReference type="EMBL" id="JAGTJQ010000009">
    <property type="protein sequence ID" value="KAH7024932.1"/>
    <property type="molecule type" value="Genomic_DNA"/>
</dbReference>
<dbReference type="AlphaFoldDB" id="A0A9P8XY48"/>
<evidence type="ECO:0000313" key="3">
    <source>
        <dbReference type="EMBL" id="KAH7024932.1"/>
    </source>
</evidence>
<comment type="caution">
    <text evidence="3">The sequence shown here is derived from an EMBL/GenBank/DDBJ whole genome shotgun (WGS) entry which is preliminary data.</text>
</comment>
<dbReference type="OrthoDB" id="542013at2759"/>
<dbReference type="InterPro" id="IPR036291">
    <property type="entry name" value="NAD(P)-bd_dom_sf"/>
</dbReference>
<dbReference type="SUPFAM" id="SSF51735">
    <property type="entry name" value="NAD(P)-binding Rossmann-fold domains"/>
    <property type="match status" value="1"/>
</dbReference>
<protein>
    <recommendedName>
        <fullName evidence="5">Short-chain dehydrogenase</fullName>
    </recommendedName>
</protein>
<evidence type="ECO:0000256" key="2">
    <source>
        <dbReference type="SAM" id="MobiDB-lite"/>
    </source>
</evidence>
<evidence type="ECO:0000313" key="4">
    <source>
        <dbReference type="Proteomes" id="UP000756346"/>
    </source>
</evidence>
<feature type="compositionally biased region" description="Low complexity" evidence="2">
    <location>
        <begin position="252"/>
        <end position="262"/>
    </location>
</feature>
<reference evidence="3" key="1">
    <citation type="journal article" date="2021" name="Nat. Commun.">
        <title>Genetic determinants of endophytism in the Arabidopsis root mycobiome.</title>
        <authorList>
            <person name="Mesny F."/>
            <person name="Miyauchi S."/>
            <person name="Thiergart T."/>
            <person name="Pickel B."/>
            <person name="Atanasova L."/>
            <person name="Karlsson M."/>
            <person name="Huettel B."/>
            <person name="Barry K.W."/>
            <person name="Haridas S."/>
            <person name="Chen C."/>
            <person name="Bauer D."/>
            <person name="Andreopoulos W."/>
            <person name="Pangilinan J."/>
            <person name="LaButti K."/>
            <person name="Riley R."/>
            <person name="Lipzen A."/>
            <person name="Clum A."/>
            <person name="Drula E."/>
            <person name="Henrissat B."/>
            <person name="Kohler A."/>
            <person name="Grigoriev I.V."/>
            <person name="Martin F.M."/>
            <person name="Hacquard S."/>
        </authorList>
    </citation>
    <scope>NUCLEOTIDE SEQUENCE</scope>
    <source>
        <strain evidence="3">MPI-CAGE-CH-0230</strain>
    </source>
</reference>
<feature type="region of interest" description="Disordered" evidence="2">
    <location>
        <begin position="252"/>
        <end position="272"/>
    </location>
</feature>
<proteinExistence type="predicted"/>
<organism evidence="3 4">
    <name type="scientific">Microdochium trichocladiopsis</name>
    <dbReference type="NCBI Taxonomy" id="1682393"/>
    <lineage>
        <taxon>Eukaryota</taxon>
        <taxon>Fungi</taxon>
        <taxon>Dikarya</taxon>
        <taxon>Ascomycota</taxon>
        <taxon>Pezizomycotina</taxon>
        <taxon>Sordariomycetes</taxon>
        <taxon>Xylariomycetidae</taxon>
        <taxon>Xylariales</taxon>
        <taxon>Microdochiaceae</taxon>
        <taxon>Microdochium</taxon>
    </lineage>
</organism>
<accession>A0A9P8XY48</accession>
<dbReference type="Proteomes" id="UP000756346">
    <property type="component" value="Unassembled WGS sequence"/>
</dbReference>
<dbReference type="InterPro" id="IPR002347">
    <property type="entry name" value="SDR_fam"/>
</dbReference>
<feature type="compositionally biased region" description="Polar residues" evidence="2">
    <location>
        <begin position="263"/>
        <end position="272"/>
    </location>
</feature>
<sequence>MSTLSALYGLHSVIRGRFCVTLPIPAPSSELASQTFIVTGANSGLGYESCLQLARIGAGRLILAVRTLSKGEEAKQKILATTTSNNWRSASSPIDIQVWQLDMDSFVSIKAFAGRCATELDRIDGVLANAGIMTAKLDSTEKFEKTLQVNVLGTLYLYLLLLPAMRASAARTGVACRFTIPNSALHYSASTAEILAGLKDGDDAAAGREAARKSSKTPIIDRLNDPEKADMAARYPLSKLLILYAVRELSSRSNSNSSSSSSTTKSGNVILNTPNPSFCKSDLARESAGSKGFQAFERVMARTAEEGSRTLVHGLLGGPETDGQYLADCRVEVPAKFVTNQWGQMVQKKFVDELLVRLERVDPGISSNI</sequence>
<keyword evidence="4" id="KW-1185">Reference proteome</keyword>
<dbReference type="GeneID" id="70180110"/>
<dbReference type="PANTHER" id="PTHR43157:SF31">
    <property type="entry name" value="PHOSPHATIDYLINOSITOL-GLYCAN BIOSYNTHESIS CLASS F PROTEIN"/>
    <property type="match status" value="1"/>
</dbReference>
<evidence type="ECO:0008006" key="5">
    <source>
        <dbReference type="Google" id="ProtNLM"/>
    </source>
</evidence>
<keyword evidence="1" id="KW-0560">Oxidoreductase</keyword>
<dbReference type="PANTHER" id="PTHR43157">
    <property type="entry name" value="PHOSPHATIDYLINOSITOL-GLYCAN BIOSYNTHESIS CLASS F PROTEIN-RELATED"/>
    <property type="match status" value="1"/>
</dbReference>
<dbReference type="Pfam" id="PF00106">
    <property type="entry name" value="adh_short"/>
    <property type="match status" value="1"/>
</dbReference>
<gene>
    <name evidence="3" type="ORF">B0I36DRAFT_250774</name>
</gene>
<evidence type="ECO:0000256" key="1">
    <source>
        <dbReference type="ARBA" id="ARBA00023002"/>
    </source>
</evidence>
<dbReference type="GO" id="GO:0016491">
    <property type="term" value="F:oxidoreductase activity"/>
    <property type="evidence" value="ECO:0007669"/>
    <property type="project" value="UniProtKB-KW"/>
</dbReference>
<name>A0A9P8XY48_9PEZI</name>
<dbReference type="Gene3D" id="3.40.50.720">
    <property type="entry name" value="NAD(P)-binding Rossmann-like Domain"/>
    <property type="match status" value="1"/>
</dbReference>
<dbReference type="RefSeq" id="XP_046008480.1">
    <property type="nucleotide sequence ID" value="XM_046150564.1"/>
</dbReference>